<gene>
    <name evidence="20" type="ORF">BXT89_04405</name>
</gene>
<evidence type="ECO:0000256" key="17">
    <source>
        <dbReference type="SAM" id="SignalP"/>
    </source>
</evidence>
<evidence type="ECO:0000256" key="8">
    <source>
        <dbReference type="ARBA" id="ARBA00023004"/>
    </source>
</evidence>
<feature type="chain" id="PRO_5010581248" evidence="17">
    <location>
        <begin position="28"/>
        <end position="710"/>
    </location>
</feature>
<evidence type="ECO:0000313" key="21">
    <source>
        <dbReference type="Proteomes" id="UP000242847"/>
    </source>
</evidence>
<dbReference type="GO" id="GO:0038023">
    <property type="term" value="F:signaling receptor activity"/>
    <property type="evidence" value="ECO:0007669"/>
    <property type="project" value="InterPro"/>
</dbReference>
<dbReference type="PANTHER" id="PTHR32552:SF68">
    <property type="entry name" value="FERRICHROME OUTER MEMBRANE TRANSPORTER_PHAGE RECEPTOR"/>
    <property type="match status" value="1"/>
</dbReference>
<dbReference type="InterPro" id="IPR000531">
    <property type="entry name" value="Beta-barrel_TonB"/>
</dbReference>
<evidence type="ECO:0000256" key="16">
    <source>
        <dbReference type="RuleBase" id="RU003357"/>
    </source>
</evidence>
<name>A0A1S8DKS2_9GAMM</name>
<keyword evidence="5" id="KW-0410">Iron transport</keyword>
<dbReference type="GO" id="GO:0015891">
    <property type="term" value="P:siderophore transport"/>
    <property type="evidence" value="ECO:0007669"/>
    <property type="project" value="InterPro"/>
</dbReference>
<dbReference type="AlphaFoldDB" id="A0A1S8DKS2"/>
<evidence type="ECO:0000256" key="13">
    <source>
        <dbReference type="ARBA" id="ARBA00023237"/>
    </source>
</evidence>
<keyword evidence="9" id="KW-0406">Ion transport</keyword>
<dbReference type="InterPro" id="IPR012910">
    <property type="entry name" value="Plug_dom"/>
</dbReference>
<dbReference type="Pfam" id="PF00593">
    <property type="entry name" value="TonB_dep_Rec_b-barrel"/>
    <property type="match status" value="1"/>
</dbReference>
<evidence type="ECO:0000256" key="7">
    <source>
        <dbReference type="ARBA" id="ARBA00022729"/>
    </source>
</evidence>
<keyword evidence="11 14" id="KW-0472">Membrane</keyword>
<dbReference type="Proteomes" id="UP000242847">
    <property type="component" value="Unassembled WGS sequence"/>
</dbReference>
<evidence type="ECO:0000259" key="18">
    <source>
        <dbReference type="Pfam" id="PF00593"/>
    </source>
</evidence>
<dbReference type="Gene3D" id="2.40.170.20">
    <property type="entry name" value="TonB-dependent receptor, beta-barrel domain"/>
    <property type="match status" value="1"/>
</dbReference>
<evidence type="ECO:0000256" key="14">
    <source>
        <dbReference type="PROSITE-ProRule" id="PRU01360"/>
    </source>
</evidence>
<dbReference type="InterPro" id="IPR036942">
    <property type="entry name" value="Beta-barrel_TonB_sf"/>
</dbReference>
<keyword evidence="6 14" id="KW-0812">Transmembrane</keyword>
<keyword evidence="3 14" id="KW-0813">Transport</keyword>
<evidence type="ECO:0000256" key="6">
    <source>
        <dbReference type="ARBA" id="ARBA00022692"/>
    </source>
</evidence>
<evidence type="ECO:0000256" key="1">
    <source>
        <dbReference type="ARBA" id="ARBA00004571"/>
    </source>
</evidence>
<accession>A0A1S8DKS2</accession>
<comment type="similarity">
    <text evidence="2 14 16">Belongs to the TonB-dependent receptor family.</text>
</comment>
<dbReference type="NCBIfam" id="TIGR01783">
    <property type="entry name" value="TonB-siderophor"/>
    <property type="match status" value="1"/>
</dbReference>
<keyword evidence="10 16" id="KW-0798">TonB box</keyword>
<evidence type="ECO:0000256" key="12">
    <source>
        <dbReference type="ARBA" id="ARBA00023170"/>
    </source>
</evidence>
<feature type="signal peptide" evidence="17">
    <location>
        <begin position="1"/>
        <end position="27"/>
    </location>
</feature>
<feature type="short sequence motif" description="TonB C-terminal box" evidence="15">
    <location>
        <begin position="693"/>
        <end position="710"/>
    </location>
</feature>
<evidence type="ECO:0000256" key="9">
    <source>
        <dbReference type="ARBA" id="ARBA00023065"/>
    </source>
</evidence>
<evidence type="ECO:0000313" key="20">
    <source>
        <dbReference type="EMBL" id="ONM44967.1"/>
    </source>
</evidence>
<dbReference type="SUPFAM" id="SSF56935">
    <property type="entry name" value="Porins"/>
    <property type="match status" value="1"/>
</dbReference>
<feature type="domain" description="TonB-dependent receptor plug" evidence="19">
    <location>
        <begin position="56"/>
        <end position="158"/>
    </location>
</feature>
<evidence type="ECO:0000256" key="2">
    <source>
        <dbReference type="ARBA" id="ARBA00009810"/>
    </source>
</evidence>
<dbReference type="InterPro" id="IPR037066">
    <property type="entry name" value="Plug_dom_sf"/>
</dbReference>
<keyword evidence="13 14" id="KW-0998">Cell outer membrane</keyword>
<protein>
    <submittedName>
        <fullName evidence="20">TonB-dependent siderophore receptor</fullName>
    </submittedName>
</protein>
<evidence type="ECO:0000256" key="3">
    <source>
        <dbReference type="ARBA" id="ARBA00022448"/>
    </source>
</evidence>
<keyword evidence="12 20" id="KW-0675">Receptor</keyword>
<dbReference type="PANTHER" id="PTHR32552">
    <property type="entry name" value="FERRICHROME IRON RECEPTOR-RELATED"/>
    <property type="match status" value="1"/>
</dbReference>
<dbReference type="InterPro" id="IPR010105">
    <property type="entry name" value="TonB_sidphr_rcpt"/>
</dbReference>
<dbReference type="RefSeq" id="WP_083725095.1">
    <property type="nucleotide sequence ID" value="NZ_FOUD01000007.1"/>
</dbReference>
<dbReference type="CDD" id="cd01347">
    <property type="entry name" value="ligand_gated_channel"/>
    <property type="match status" value="1"/>
</dbReference>
<feature type="domain" description="TonB-dependent receptor-like beta-barrel" evidence="18">
    <location>
        <begin position="230"/>
        <end position="680"/>
    </location>
</feature>
<evidence type="ECO:0000256" key="11">
    <source>
        <dbReference type="ARBA" id="ARBA00023136"/>
    </source>
</evidence>
<keyword evidence="8" id="KW-0408">Iron</keyword>
<keyword evidence="4 14" id="KW-1134">Transmembrane beta strand</keyword>
<dbReference type="STRING" id="254161.SAMN05216256_107173"/>
<dbReference type="InterPro" id="IPR010917">
    <property type="entry name" value="TonB_rcpt_CS"/>
</dbReference>
<keyword evidence="7 17" id="KW-0732">Signal</keyword>
<evidence type="ECO:0000256" key="4">
    <source>
        <dbReference type="ARBA" id="ARBA00022452"/>
    </source>
</evidence>
<evidence type="ECO:0000259" key="19">
    <source>
        <dbReference type="Pfam" id="PF07715"/>
    </source>
</evidence>
<evidence type="ECO:0000256" key="15">
    <source>
        <dbReference type="PROSITE-ProRule" id="PRU10144"/>
    </source>
</evidence>
<evidence type="ECO:0000256" key="5">
    <source>
        <dbReference type="ARBA" id="ARBA00022496"/>
    </source>
</evidence>
<dbReference type="PROSITE" id="PS01156">
    <property type="entry name" value="TONB_DEPENDENT_REC_2"/>
    <property type="match status" value="1"/>
</dbReference>
<keyword evidence="21" id="KW-1185">Reference proteome</keyword>
<dbReference type="PROSITE" id="PS52016">
    <property type="entry name" value="TONB_DEPENDENT_REC_3"/>
    <property type="match status" value="1"/>
</dbReference>
<reference evidence="20 21" key="1">
    <citation type="submission" date="2017-01" db="EMBL/GenBank/DDBJ databases">
        <title>Draft genome sequence of Pseudomonas pachastrellae type strain CCUG 46540T from a deep sea.</title>
        <authorList>
            <person name="Gomila M."/>
            <person name="Mulet M."/>
            <person name="Lalucat J."/>
            <person name="Garcia-Valdes E."/>
        </authorList>
    </citation>
    <scope>NUCLEOTIDE SEQUENCE [LARGE SCALE GENOMIC DNA]</scope>
    <source>
        <strain evidence="20 21">CCUG 46540</strain>
    </source>
</reference>
<dbReference type="GO" id="GO:0009279">
    <property type="term" value="C:cell outer membrane"/>
    <property type="evidence" value="ECO:0007669"/>
    <property type="project" value="UniProtKB-SubCell"/>
</dbReference>
<sequence length="710" mass="78642">MPYRPHHRYCALAAAIMSALASSSLHAQEQDGEALDSLTVYGSTYRNTATKTRLTPQETPQGISVIDEQTLLERNADSVATALRYASGVNTQLRGGAVNRLDLFGIRGFINYQNFYDGLQLIYNDWNLQPQIDMQAVQQVEVFKGPTSTLYGAMPPGGMVNLISKKPTTEQYNSVELTAGSHDLRELSFDSSGQLGDSNLSYRVTGLGSSSDGQAETSENERLMLAPSLDWQVSDSTLVNLNIYYQKDPDMGIYTTLPAAGLFQPNVNGKLDPDAFSGDENWNTYEREVLMAGYKIQHDFNDSWQFLQNARFQHGDAYQRNTYGTTLDADQRTYNRRAYLTDETSEGFTIDNQLSGLVQTGAIEHNLLVGVDYLQFESDIGYEDAAAPSIDLYNPDHSQINAGLLDFAASGYSSDFTIEKRQTGVYLQDQMRIGQWVLIAGGRHDRYEAKEYGVKYGAAVDNDLKQSNTSWRAGALYLFDNGLAPFVSYAESFEPVAGSDRLGRTYEPSTAEQWEAGLKFNPDGGRNNGSVTAYRILKDNVLTRDPNGTAYDQIQAGQVRSQGVELEVSSRLTDSLKVDASYTRQDVEVTRDNSGLEGKTPVWVPEQMASLWLTYDIYAGLLNGLSINGGVRYLGEAEVDALNSDQVPDVTLVDLGLSYDLGVAAQNLSGATLRMSVSNLFDERYYSCYDTLNCWFGAERSLQTSVRYDF</sequence>
<comment type="subcellular location">
    <subcellularLocation>
        <location evidence="1 14">Cell outer membrane</location>
        <topology evidence="1 14">Multi-pass membrane protein</topology>
    </subcellularLocation>
</comment>
<dbReference type="Pfam" id="PF07715">
    <property type="entry name" value="Plug"/>
    <property type="match status" value="1"/>
</dbReference>
<dbReference type="Gene3D" id="2.170.130.10">
    <property type="entry name" value="TonB-dependent receptor, plug domain"/>
    <property type="match status" value="1"/>
</dbReference>
<evidence type="ECO:0000256" key="10">
    <source>
        <dbReference type="ARBA" id="ARBA00023077"/>
    </source>
</evidence>
<proteinExistence type="inferred from homology"/>
<dbReference type="EMBL" id="MUBC01000007">
    <property type="protein sequence ID" value="ONM44967.1"/>
    <property type="molecule type" value="Genomic_DNA"/>
</dbReference>
<dbReference type="InterPro" id="IPR039426">
    <property type="entry name" value="TonB-dep_rcpt-like"/>
</dbReference>
<dbReference type="GO" id="GO:0015344">
    <property type="term" value="F:siderophore uptake transmembrane transporter activity"/>
    <property type="evidence" value="ECO:0007669"/>
    <property type="project" value="TreeGrafter"/>
</dbReference>
<dbReference type="OrthoDB" id="127311at2"/>
<comment type="caution">
    <text evidence="20">The sequence shown here is derived from an EMBL/GenBank/DDBJ whole genome shotgun (WGS) entry which is preliminary data.</text>
</comment>
<organism evidence="20 21">
    <name type="scientific">Halopseudomonas pachastrellae</name>
    <dbReference type="NCBI Taxonomy" id="254161"/>
    <lineage>
        <taxon>Bacteria</taxon>
        <taxon>Pseudomonadati</taxon>
        <taxon>Pseudomonadota</taxon>
        <taxon>Gammaproteobacteria</taxon>
        <taxon>Pseudomonadales</taxon>
        <taxon>Pseudomonadaceae</taxon>
        <taxon>Halopseudomonas</taxon>
    </lineage>
</organism>